<gene>
    <name evidence="1" type="ORF">ACFO60_19255</name>
</gene>
<evidence type="ECO:0000313" key="2">
    <source>
        <dbReference type="Proteomes" id="UP001596004"/>
    </source>
</evidence>
<protein>
    <recommendedName>
        <fullName evidence="3">Cysteine dioxygenase</fullName>
    </recommendedName>
</protein>
<sequence length="216" mass="23035">MMYHDLYEELAAGAVPSALPGRALRLLLDIAAGRSAIRAVRHPLGFVCLPVERSGEHGVCVHLWSDDLPGVAATTSEIHCHSWDLVSYVLFGQVRNELAAIADRGPGASHRVFEVLSAGEVDSIRPTGRTVTYAPGASVAYRAGEVYTLRAGVFHRSVIPEGTVTATIALGSGRPGMADLSLGPLGTRAHRVVRRRCDDEETARAARLAAEHLARA</sequence>
<name>A0ABV9CIS3_9ACTN</name>
<dbReference type="Proteomes" id="UP001596004">
    <property type="component" value="Unassembled WGS sequence"/>
</dbReference>
<comment type="caution">
    <text evidence="1">The sequence shown here is derived from an EMBL/GenBank/DDBJ whole genome shotgun (WGS) entry which is preliminary data.</text>
</comment>
<dbReference type="EMBL" id="JBHSFP010000012">
    <property type="protein sequence ID" value="MFC4532919.1"/>
    <property type="molecule type" value="Genomic_DNA"/>
</dbReference>
<evidence type="ECO:0000313" key="1">
    <source>
        <dbReference type="EMBL" id="MFC4532919.1"/>
    </source>
</evidence>
<evidence type="ECO:0008006" key="3">
    <source>
        <dbReference type="Google" id="ProtNLM"/>
    </source>
</evidence>
<reference evidence="2" key="1">
    <citation type="journal article" date="2019" name="Int. J. Syst. Evol. Microbiol.">
        <title>The Global Catalogue of Microorganisms (GCM) 10K type strain sequencing project: providing services to taxonomists for standard genome sequencing and annotation.</title>
        <authorList>
            <consortium name="The Broad Institute Genomics Platform"/>
            <consortium name="The Broad Institute Genome Sequencing Center for Infectious Disease"/>
            <person name="Wu L."/>
            <person name="Ma J."/>
        </authorList>
    </citation>
    <scope>NUCLEOTIDE SEQUENCE [LARGE SCALE GENOMIC DNA]</scope>
    <source>
        <strain evidence="2">CGMCC 4.7132</strain>
    </source>
</reference>
<dbReference type="RefSeq" id="WP_380841851.1">
    <property type="nucleotide sequence ID" value="NZ_JBHSFP010000012.1"/>
</dbReference>
<dbReference type="InterPro" id="IPR011051">
    <property type="entry name" value="RmlC_Cupin_sf"/>
</dbReference>
<organism evidence="1 2">
    <name type="scientific">Sphaerisporangium dianthi</name>
    <dbReference type="NCBI Taxonomy" id="1436120"/>
    <lineage>
        <taxon>Bacteria</taxon>
        <taxon>Bacillati</taxon>
        <taxon>Actinomycetota</taxon>
        <taxon>Actinomycetes</taxon>
        <taxon>Streptosporangiales</taxon>
        <taxon>Streptosporangiaceae</taxon>
        <taxon>Sphaerisporangium</taxon>
    </lineage>
</organism>
<proteinExistence type="predicted"/>
<accession>A0ABV9CIS3</accession>
<dbReference type="SUPFAM" id="SSF51182">
    <property type="entry name" value="RmlC-like cupins"/>
    <property type="match status" value="1"/>
</dbReference>
<keyword evidence="2" id="KW-1185">Reference proteome</keyword>